<feature type="coiled-coil region" evidence="1">
    <location>
        <begin position="31"/>
        <end position="58"/>
    </location>
</feature>
<reference evidence="4" key="1">
    <citation type="submission" date="2022-08" db="EMBL/GenBank/DDBJ databases">
        <authorList>
            <consortium name="DOE Joint Genome Institute"/>
            <person name="Min B."/>
            <person name="Riley R."/>
            <person name="Sierra-Patev S."/>
            <person name="Naranjo-Ortiz M."/>
            <person name="Looney B."/>
            <person name="Konkel Z."/>
            <person name="Slot J.C."/>
            <person name="Sakamoto Y."/>
            <person name="Steenwyk J.L."/>
            <person name="Rokas A."/>
            <person name="Carro J."/>
            <person name="Camarero S."/>
            <person name="Ferreira P."/>
            <person name="Molpeceres G."/>
            <person name="Ruiz-Duenas F.J."/>
            <person name="Serrano A."/>
            <person name="Henrissat B."/>
            <person name="Drula E."/>
            <person name="Hughes K.W."/>
            <person name="Mata J.L."/>
            <person name="Ishikawa N.K."/>
            <person name="Vargas-Isla R."/>
            <person name="Ushijima S."/>
            <person name="Smith C.A."/>
            <person name="Ahrendt S."/>
            <person name="Andreopoulos W."/>
            <person name="He G."/>
            <person name="Labutti K."/>
            <person name="Lipzen A."/>
            <person name="Ng V."/>
            <person name="Sandor L."/>
            <person name="Barry K."/>
            <person name="Martinez A.T."/>
            <person name="Xiao Y."/>
            <person name="Gibbons J.G."/>
            <person name="Terashima K."/>
            <person name="Hibbett D.S."/>
            <person name="Grigoriev I.V."/>
        </authorList>
    </citation>
    <scope>NUCLEOTIDE SEQUENCE</scope>
    <source>
        <strain evidence="4">TFB9207</strain>
    </source>
</reference>
<evidence type="ECO:0000313" key="4">
    <source>
        <dbReference type="EMBL" id="KAJ3838180.1"/>
    </source>
</evidence>
<sequence>MARSSTSSSWSSSSSMTLPLLLIICQLQLLYAEVLDENEDLEQQCIQLQAERDAAEARARSRQYAFYTRQINEYAREERERGSRRVAEPVQAPTPDAEQIQAPPDTIRRVEEWRRETERHRQRGEAQRMDPVQPPEQDRPVVPEAQFSGNMKTMNKSTLVEIARALQVPNAAFMTLNVLRPHLNAHFDAHPELKRDPRFIGLFERTRKRKSAPM</sequence>
<evidence type="ECO:0000256" key="3">
    <source>
        <dbReference type="SAM" id="SignalP"/>
    </source>
</evidence>
<gene>
    <name evidence="4" type="ORF">F5878DRAFT_642183</name>
</gene>
<evidence type="ECO:0000256" key="2">
    <source>
        <dbReference type="SAM" id="MobiDB-lite"/>
    </source>
</evidence>
<feature type="region of interest" description="Disordered" evidence="2">
    <location>
        <begin position="76"/>
        <end position="99"/>
    </location>
</feature>
<accession>A0AA38P8Q1</accession>
<dbReference type="Proteomes" id="UP001163846">
    <property type="component" value="Unassembled WGS sequence"/>
</dbReference>
<feature type="chain" id="PRO_5041269002" evidence="3">
    <location>
        <begin position="33"/>
        <end position="214"/>
    </location>
</feature>
<proteinExistence type="predicted"/>
<evidence type="ECO:0000256" key="1">
    <source>
        <dbReference type="SAM" id="Coils"/>
    </source>
</evidence>
<keyword evidence="3" id="KW-0732">Signal</keyword>
<organism evidence="4 5">
    <name type="scientific">Lentinula raphanica</name>
    <dbReference type="NCBI Taxonomy" id="153919"/>
    <lineage>
        <taxon>Eukaryota</taxon>
        <taxon>Fungi</taxon>
        <taxon>Dikarya</taxon>
        <taxon>Basidiomycota</taxon>
        <taxon>Agaricomycotina</taxon>
        <taxon>Agaricomycetes</taxon>
        <taxon>Agaricomycetidae</taxon>
        <taxon>Agaricales</taxon>
        <taxon>Marasmiineae</taxon>
        <taxon>Omphalotaceae</taxon>
        <taxon>Lentinula</taxon>
    </lineage>
</organism>
<keyword evidence="5" id="KW-1185">Reference proteome</keyword>
<evidence type="ECO:0000313" key="5">
    <source>
        <dbReference type="Proteomes" id="UP001163846"/>
    </source>
</evidence>
<dbReference type="AlphaFoldDB" id="A0AA38P8Q1"/>
<feature type="compositionally biased region" description="Basic and acidic residues" evidence="2">
    <location>
        <begin position="76"/>
        <end position="87"/>
    </location>
</feature>
<feature type="region of interest" description="Disordered" evidence="2">
    <location>
        <begin position="114"/>
        <end position="141"/>
    </location>
</feature>
<feature type="compositionally biased region" description="Basic and acidic residues" evidence="2">
    <location>
        <begin position="114"/>
        <end position="128"/>
    </location>
</feature>
<protein>
    <submittedName>
        <fullName evidence="4">Uncharacterized protein</fullName>
    </submittedName>
</protein>
<comment type="caution">
    <text evidence="4">The sequence shown here is derived from an EMBL/GenBank/DDBJ whole genome shotgun (WGS) entry which is preliminary data.</text>
</comment>
<feature type="signal peptide" evidence="3">
    <location>
        <begin position="1"/>
        <end position="32"/>
    </location>
</feature>
<dbReference type="EMBL" id="MU806197">
    <property type="protein sequence ID" value="KAJ3838180.1"/>
    <property type="molecule type" value="Genomic_DNA"/>
</dbReference>
<name>A0AA38P8Q1_9AGAR</name>
<keyword evidence="1" id="KW-0175">Coiled coil</keyword>